<evidence type="ECO:0000256" key="3">
    <source>
        <dbReference type="ARBA" id="ARBA00022679"/>
    </source>
</evidence>
<comment type="similarity">
    <text evidence="1">Belongs to the UDP-glycosyltransferase family.</text>
</comment>
<organism evidence="5 6">
    <name type="scientific">Halocaridina rubra</name>
    <name type="common">Hawaiian red shrimp</name>
    <dbReference type="NCBI Taxonomy" id="373956"/>
    <lineage>
        <taxon>Eukaryota</taxon>
        <taxon>Metazoa</taxon>
        <taxon>Ecdysozoa</taxon>
        <taxon>Arthropoda</taxon>
        <taxon>Crustacea</taxon>
        <taxon>Multicrustacea</taxon>
        <taxon>Malacostraca</taxon>
        <taxon>Eumalacostraca</taxon>
        <taxon>Eucarida</taxon>
        <taxon>Decapoda</taxon>
        <taxon>Pleocyemata</taxon>
        <taxon>Caridea</taxon>
        <taxon>Atyoidea</taxon>
        <taxon>Atyidae</taxon>
        <taxon>Halocaridina</taxon>
    </lineage>
</organism>
<evidence type="ECO:0000256" key="4">
    <source>
        <dbReference type="SAM" id="Phobius"/>
    </source>
</evidence>
<dbReference type="Gene3D" id="3.40.50.2000">
    <property type="entry name" value="Glycogen Phosphorylase B"/>
    <property type="match status" value="1"/>
</dbReference>
<reference evidence="5 6" key="1">
    <citation type="submission" date="2023-11" db="EMBL/GenBank/DDBJ databases">
        <title>Halocaridina rubra genome assembly.</title>
        <authorList>
            <person name="Smith C."/>
        </authorList>
    </citation>
    <scope>NUCLEOTIDE SEQUENCE [LARGE SCALE GENOMIC DNA]</scope>
    <source>
        <strain evidence="5">EP-1</strain>
        <tissue evidence="5">Whole</tissue>
    </source>
</reference>
<dbReference type="PANTHER" id="PTHR48043:SF145">
    <property type="entry name" value="FI06409P-RELATED"/>
    <property type="match status" value="1"/>
</dbReference>
<dbReference type="SUPFAM" id="SSF53756">
    <property type="entry name" value="UDP-Glycosyltransferase/glycogen phosphorylase"/>
    <property type="match status" value="1"/>
</dbReference>
<dbReference type="AlphaFoldDB" id="A0AAN8WMY4"/>
<evidence type="ECO:0000256" key="1">
    <source>
        <dbReference type="ARBA" id="ARBA00009995"/>
    </source>
</evidence>
<keyword evidence="6" id="KW-1185">Reference proteome</keyword>
<evidence type="ECO:0000313" key="6">
    <source>
        <dbReference type="Proteomes" id="UP001381693"/>
    </source>
</evidence>
<keyword evidence="4" id="KW-0812">Transmembrane</keyword>
<accession>A0AAN8WMY4</accession>
<proteinExistence type="inferred from homology"/>
<dbReference type="GO" id="GO:0008194">
    <property type="term" value="F:UDP-glycosyltransferase activity"/>
    <property type="evidence" value="ECO:0007669"/>
    <property type="project" value="InterPro"/>
</dbReference>
<comment type="caution">
    <text evidence="5">The sequence shown here is derived from an EMBL/GenBank/DDBJ whole genome shotgun (WGS) entry which is preliminary data.</text>
</comment>
<dbReference type="Pfam" id="PF00201">
    <property type="entry name" value="UDPGT"/>
    <property type="match status" value="1"/>
</dbReference>
<keyword evidence="4" id="KW-0472">Membrane</keyword>
<name>A0AAN8WMY4_HALRR</name>
<keyword evidence="4" id="KW-1133">Transmembrane helix</keyword>
<evidence type="ECO:0000256" key="2">
    <source>
        <dbReference type="ARBA" id="ARBA00022676"/>
    </source>
</evidence>
<sequence>MAAVAFATPVICLPVTPDQRLASSQLKSLGVAEVIASADVTVSRIRETVAKMTSDRGYRERCRKLGEEFHDQPLSAADRLLFSLERVIRKPYSRRYENRIINNLYLLQQSNADVYLLLLILLTSIIGFLIALSIMVLPILMKKHKAKAE</sequence>
<dbReference type="Proteomes" id="UP001381693">
    <property type="component" value="Unassembled WGS sequence"/>
</dbReference>
<protein>
    <submittedName>
        <fullName evidence="5">Uncharacterized protein</fullName>
    </submittedName>
</protein>
<dbReference type="PANTHER" id="PTHR48043">
    <property type="entry name" value="EG:EG0003.4 PROTEIN-RELATED"/>
    <property type="match status" value="1"/>
</dbReference>
<dbReference type="InterPro" id="IPR002213">
    <property type="entry name" value="UDP_glucos_trans"/>
</dbReference>
<evidence type="ECO:0000313" key="5">
    <source>
        <dbReference type="EMBL" id="KAK7056548.1"/>
    </source>
</evidence>
<gene>
    <name evidence="5" type="ORF">SK128_012387</name>
</gene>
<keyword evidence="3" id="KW-0808">Transferase</keyword>
<keyword evidence="2" id="KW-0328">Glycosyltransferase</keyword>
<dbReference type="InterPro" id="IPR050271">
    <property type="entry name" value="UDP-glycosyltransferase"/>
</dbReference>
<feature type="transmembrane region" description="Helical" evidence="4">
    <location>
        <begin position="114"/>
        <end position="140"/>
    </location>
</feature>
<dbReference type="EMBL" id="JAXCGZ010021224">
    <property type="protein sequence ID" value="KAK7056548.1"/>
    <property type="molecule type" value="Genomic_DNA"/>
</dbReference>